<accession>A0A4R1B297</accession>
<keyword evidence="4" id="KW-1185">Reference proteome</keyword>
<evidence type="ECO:0000256" key="2">
    <source>
        <dbReference type="HAMAP-Rule" id="MF_00758"/>
    </source>
</evidence>
<dbReference type="Proteomes" id="UP000295443">
    <property type="component" value="Unassembled WGS sequence"/>
</dbReference>
<dbReference type="OrthoDB" id="9807486at2"/>
<dbReference type="Pfam" id="PF02622">
    <property type="entry name" value="DUF179"/>
    <property type="match status" value="1"/>
</dbReference>
<dbReference type="SUPFAM" id="SSF143456">
    <property type="entry name" value="VC0467-like"/>
    <property type="match status" value="1"/>
</dbReference>
<dbReference type="NCBIfam" id="NF001266">
    <property type="entry name" value="PRK00228.1-1"/>
    <property type="match status" value="1"/>
</dbReference>
<dbReference type="Gene3D" id="3.40.1740.10">
    <property type="entry name" value="VC0467-like"/>
    <property type="match status" value="1"/>
</dbReference>
<comment type="similarity">
    <text evidence="1 2">Belongs to the UPF0301 (AlgH) family.</text>
</comment>
<reference evidence="3 4" key="1">
    <citation type="submission" date="2019-03" db="EMBL/GenBank/DDBJ databases">
        <title>Genome sequence of Thiobacillaceae bacterium LSR1, a sulfur-oxidizing bacterium isolated from freshwater sediment.</title>
        <authorList>
            <person name="Li S."/>
        </authorList>
    </citation>
    <scope>NUCLEOTIDE SEQUENCE [LARGE SCALE GENOMIC DNA]</scope>
    <source>
        <strain evidence="3 4">LSR1</strain>
    </source>
</reference>
<organism evidence="3 4">
    <name type="scientific">Parasulfuritortus cantonensis</name>
    <dbReference type="NCBI Taxonomy" id="2528202"/>
    <lineage>
        <taxon>Bacteria</taxon>
        <taxon>Pseudomonadati</taxon>
        <taxon>Pseudomonadota</taxon>
        <taxon>Betaproteobacteria</taxon>
        <taxon>Nitrosomonadales</taxon>
        <taxon>Thiobacillaceae</taxon>
        <taxon>Parasulfuritortus</taxon>
    </lineage>
</organism>
<sequence>MDNANFTDHFLIAMPNMTDPNFAGALTYICDHNADGALGVVVNRPIDLSLDKLFEQIGIALEDERLKDAPAYFGGPVQVERGFVLHRPVGHWNSTLTVNDEVGLTTSKDILEAAGHGAGPEQIIVALGYAGWGPGQLENEIKQNAWLTVPADPALIFELPPEERFHAALQSLGIDPSMLSEEAGHA</sequence>
<comment type="caution">
    <text evidence="3">The sequence shown here is derived from an EMBL/GenBank/DDBJ whole genome shotgun (WGS) entry which is preliminary data.</text>
</comment>
<evidence type="ECO:0000313" key="4">
    <source>
        <dbReference type="Proteomes" id="UP000295443"/>
    </source>
</evidence>
<evidence type="ECO:0000256" key="1">
    <source>
        <dbReference type="ARBA" id="ARBA00009600"/>
    </source>
</evidence>
<dbReference type="GO" id="GO:0005829">
    <property type="term" value="C:cytosol"/>
    <property type="evidence" value="ECO:0007669"/>
    <property type="project" value="TreeGrafter"/>
</dbReference>
<dbReference type="AlphaFoldDB" id="A0A4R1B297"/>
<dbReference type="RefSeq" id="WP_131448372.1">
    <property type="nucleotide sequence ID" value="NZ_SJZB01000046.1"/>
</dbReference>
<dbReference type="PANTHER" id="PTHR30327">
    <property type="entry name" value="UNCHARACTERIZED PROTEIN YQGE"/>
    <property type="match status" value="1"/>
</dbReference>
<dbReference type="InterPro" id="IPR003774">
    <property type="entry name" value="AlgH-like"/>
</dbReference>
<protein>
    <recommendedName>
        <fullName evidence="2">UPF0301 protein EZJ19_13315</fullName>
    </recommendedName>
</protein>
<dbReference type="HAMAP" id="MF_00758">
    <property type="entry name" value="UPF0301"/>
    <property type="match status" value="1"/>
</dbReference>
<dbReference type="EMBL" id="SJZB01000046">
    <property type="protein sequence ID" value="TCJ11941.1"/>
    <property type="molecule type" value="Genomic_DNA"/>
</dbReference>
<name>A0A4R1B297_9PROT</name>
<proteinExistence type="inferred from homology"/>
<gene>
    <name evidence="3" type="ORF">EZJ19_13315</name>
</gene>
<dbReference type="PANTHER" id="PTHR30327:SF1">
    <property type="entry name" value="UPF0301 PROTEIN YQGE"/>
    <property type="match status" value="1"/>
</dbReference>
<evidence type="ECO:0000313" key="3">
    <source>
        <dbReference type="EMBL" id="TCJ11941.1"/>
    </source>
</evidence>